<keyword evidence="7" id="KW-0472">Membrane</keyword>
<keyword evidence="3" id="KW-0812">Transmembrane</keyword>
<name>A0A2J8KMF5_PANTR</name>
<dbReference type="SUPFAM" id="SSF52058">
    <property type="entry name" value="L domain-like"/>
    <property type="match status" value="1"/>
</dbReference>
<keyword evidence="8" id="KW-1015">Disulfide bond</keyword>
<gene>
    <name evidence="11" type="ORF">CK820_G0037426</name>
</gene>
<keyword evidence="2" id="KW-0433">Leucine-rich repeat</keyword>
<dbReference type="EMBL" id="NBAG03000351">
    <property type="protein sequence ID" value="PNI36207.1"/>
    <property type="molecule type" value="Genomic_DNA"/>
</dbReference>
<evidence type="ECO:0000256" key="4">
    <source>
        <dbReference type="ARBA" id="ARBA00022729"/>
    </source>
</evidence>
<reference evidence="11 12" key="1">
    <citation type="submission" date="2017-12" db="EMBL/GenBank/DDBJ databases">
        <title>High-resolution comparative analysis of great ape genomes.</title>
        <authorList>
            <person name="Pollen A."/>
            <person name="Hastie A."/>
            <person name="Hormozdiari F."/>
            <person name="Dougherty M."/>
            <person name="Liu R."/>
            <person name="Chaisson M."/>
            <person name="Hoppe E."/>
            <person name="Hill C."/>
            <person name="Pang A."/>
            <person name="Hillier L."/>
            <person name="Baker C."/>
            <person name="Armstrong J."/>
            <person name="Shendure J."/>
            <person name="Paten B."/>
            <person name="Wilson R."/>
            <person name="Chao H."/>
            <person name="Schneider V."/>
            <person name="Ventura M."/>
            <person name="Kronenberg Z."/>
            <person name="Murali S."/>
            <person name="Gordon D."/>
            <person name="Cantsilieris S."/>
            <person name="Munson K."/>
            <person name="Nelson B."/>
            <person name="Raja A."/>
            <person name="Underwood J."/>
            <person name="Diekhans M."/>
            <person name="Fiddes I."/>
            <person name="Haussler D."/>
            <person name="Eichler E."/>
        </authorList>
    </citation>
    <scope>NUCLEOTIDE SEQUENCE [LARGE SCALE GENOMIC DNA]</scope>
    <source>
        <strain evidence="11">Yerkes chimp pedigree #C0471</strain>
    </source>
</reference>
<comment type="caution">
    <text evidence="11">The sequence shown here is derived from an EMBL/GenBank/DDBJ whole genome shotgun (WGS) entry which is preliminary data.</text>
</comment>
<feature type="signal peptide" evidence="9">
    <location>
        <begin position="1"/>
        <end position="35"/>
    </location>
</feature>
<dbReference type="PANTHER" id="PTHR22650:SF4">
    <property type="entry name" value="LEUCINE-RICH REPEAT AND TRANSMEMBRANE DOMAIN-CONTAINING PROTEIN 2-LIKE"/>
    <property type="match status" value="1"/>
</dbReference>
<feature type="chain" id="PRO_5014463766" evidence="9">
    <location>
        <begin position="36"/>
        <end position="93"/>
    </location>
</feature>
<evidence type="ECO:0000256" key="1">
    <source>
        <dbReference type="ARBA" id="ARBA00004479"/>
    </source>
</evidence>
<evidence type="ECO:0000256" key="9">
    <source>
        <dbReference type="SAM" id="SignalP"/>
    </source>
</evidence>
<keyword evidence="6" id="KW-1133">Transmembrane helix</keyword>
<organism evidence="11 12">
    <name type="scientific">Pan troglodytes</name>
    <name type="common">Chimpanzee</name>
    <dbReference type="NCBI Taxonomy" id="9598"/>
    <lineage>
        <taxon>Eukaryota</taxon>
        <taxon>Metazoa</taxon>
        <taxon>Chordata</taxon>
        <taxon>Craniata</taxon>
        <taxon>Vertebrata</taxon>
        <taxon>Euteleostomi</taxon>
        <taxon>Mammalia</taxon>
        <taxon>Eutheria</taxon>
        <taxon>Euarchontoglires</taxon>
        <taxon>Primates</taxon>
        <taxon>Haplorrhini</taxon>
        <taxon>Catarrhini</taxon>
        <taxon>Hominidae</taxon>
        <taxon>Pan</taxon>
    </lineage>
</organism>
<dbReference type="Gene3D" id="3.80.10.10">
    <property type="entry name" value="Ribonuclease Inhibitor"/>
    <property type="match status" value="1"/>
</dbReference>
<proteinExistence type="predicted"/>
<dbReference type="SMART" id="SM00013">
    <property type="entry name" value="LRRNT"/>
    <property type="match status" value="1"/>
</dbReference>
<evidence type="ECO:0000256" key="5">
    <source>
        <dbReference type="ARBA" id="ARBA00022889"/>
    </source>
</evidence>
<dbReference type="AlphaFoldDB" id="A0A2J8KMF5"/>
<dbReference type="InterPro" id="IPR000372">
    <property type="entry name" value="LRRNT"/>
</dbReference>
<evidence type="ECO:0000313" key="11">
    <source>
        <dbReference type="EMBL" id="PNI36207.1"/>
    </source>
</evidence>
<keyword evidence="5" id="KW-0130">Cell adhesion</keyword>
<dbReference type="PANTHER" id="PTHR22650">
    <property type="entry name" value="GLYCOPROTEIN IB BETA"/>
    <property type="match status" value="1"/>
</dbReference>
<evidence type="ECO:0000313" key="12">
    <source>
        <dbReference type="Proteomes" id="UP000236370"/>
    </source>
</evidence>
<comment type="subcellular location">
    <subcellularLocation>
        <location evidence="1">Membrane</location>
        <topology evidence="1">Single-pass type I membrane protein</topology>
    </subcellularLocation>
</comment>
<accession>A0A2J8KMF5</accession>
<feature type="domain" description="LRRNT" evidence="10">
    <location>
        <begin position="38"/>
        <end position="72"/>
    </location>
</feature>
<feature type="non-terminal residue" evidence="11">
    <location>
        <position position="93"/>
    </location>
</feature>
<dbReference type="InterPro" id="IPR052313">
    <property type="entry name" value="GPIb-IX-V_Complex"/>
</dbReference>
<dbReference type="InterPro" id="IPR032675">
    <property type="entry name" value="LRR_dom_sf"/>
</dbReference>
<evidence type="ECO:0000256" key="8">
    <source>
        <dbReference type="ARBA" id="ARBA00023157"/>
    </source>
</evidence>
<evidence type="ECO:0000256" key="6">
    <source>
        <dbReference type="ARBA" id="ARBA00022989"/>
    </source>
</evidence>
<evidence type="ECO:0000256" key="2">
    <source>
        <dbReference type="ARBA" id="ARBA00022614"/>
    </source>
</evidence>
<evidence type="ECO:0000256" key="3">
    <source>
        <dbReference type="ARBA" id="ARBA00022692"/>
    </source>
</evidence>
<dbReference type="Proteomes" id="UP000236370">
    <property type="component" value="Unassembled WGS sequence"/>
</dbReference>
<sequence length="93" mass="10094">MLAPGSSPEQRGRLALQWRQVSWITCWIALYAVEALPTCPFSCKCDSRSLEVDCSGLGLTMVPPDVPAATRTLLLLNNKLSALPSWAFANLSS</sequence>
<protein>
    <submittedName>
        <fullName evidence="11">LRTM2 isoform 7</fullName>
    </submittedName>
</protein>
<evidence type="ECO:0000256" key="7">
    <source>
        <dbReference type="ARBA" id="ARBA00023136"/>
    </source>
</evidence>
<evidence type="ECO:0000259" key="10">
    <source>
        <dbReference type="SMART" id="SM00013"/>
    </source>
</evidence>
<keyword evidence="4 9" id="KW-0732">Signal</keyword>
<dbReference type="GO" id="GO:0016020">
    <property type="term" value="C:membrane"/>
    <property type="evidence" value="ECO:0007669"/>
    <property type="project" value="UniProtKB-SubCell"/>
</dbReference>
<dbReference type="Pfam" id="PF01462">
    <property type="entry name" value="LRRNT"/>
    <property type="match status" value="1"/>
</dbReference>